<sequence>MVENIVSLKKCFARMLHVVYVNVKRMNGKLSRRGFGALSCHLIRTDMLILSSLVKFLVLSH</sequence>
<comment type="caution">
    <text evidence="1">The sequence shown here is derived from an EMBL/GenBank/DDBJ whole genome shotgun (WGS) entry which is preliminary data.</text>
</comment>
<organism evidence="1 2">
    <name type="scientific">Camellia sinensis</name>
    <name type="common">Tea plant</name>
    <name type="synonym">Thea sinensis</name>
    <dbReference type="NCBI Taxonomy" id="4442"/>
    <lineage>
        <taxon>Eukaryota</taxon>
        <taxon>Viridiplantae</taxon>
        <taxon>Streptophyta</taxon>
        <taxon>Embryophyta</taxon>
        <taxon>Tracheophyta</taxon>
        <taxon>Spermatophyta</taxon>
        <taxon>Magnoliopsida</taxon>
        <taxon>eudicotyledons</taxon>
        <taxon>Gunneridae</taxon>
        <taxon>Pentapetalae</taxon>
        <taxon>asterids</taxon>
        <taxon>Ericales</taxon>
        <taxon>Theaceae</taxon>
        <taxon>Camellia</taxon>
    </lineage>
</organism>
<accession>A0A7J7G5A6</accession>
<keyword evidence="2" id="KW-1185">Reference proteome</keyword>
<gene>
    <name evidence="1" type="ORF">HYC85_027051</name>
</gene>
<proteinExistence type="predicted"/>
<dbReference type="EMBL" id="JACBKZ010000013">
    <property type="protein sequence ID" value="KAF5935922.1"/>
    <property type="molecule type" value="Genomic_DNA"/>
</dbReference>
<dbReference type="AlphaFoldDB" id="A0A7J7G5A6"/>
<reference evidence="1 2" key="2">
    <citation type="submission" date="2020-07" db="EMBL/GenBank/DDBJ databases">
        <title>Genome assembly of wild tea tree DASZ reveals pedigree and selection history of tea varieties.</title>
        <authorList>
            <person name="Zhang W."/>
        </authorList>
    </citation>
    <scope>NUCLEOTIDE SEQUENCE [LARGE SCALE GENOMIC DNA]</scope>
    <source>
        <strain evidence="2">cv. G240</strain>
        <tissue evidence="1">Leaf</tissue>
    </source>
</reference>
<reference evidence="2" key="1">
    <citation type="journal article" date="2020" name="Nat. Commun.">
        <title>Genome assembly of wild tea tree DASZ reveals pedigree and selection history of tea varieties.</title>
        <authorList>
            <person name="Zhang W."/>
            <person name="Zhang Y."/>
            <person name="Qiu H."/>
            <person name="Guo Y."/>
            <person name="Wan H."/>
            <person name="Zhang X."/>
            <person name="Scossa F."/>
            <person name="Alseekh S."/>
            <person name="Zhang Q."/>
            <person name="Wang P."/>
            <person name="Xu L."/>
            <person name="Schmidt M.H."/>
            <person name="Jia X."/>
            <person name="Li D."/>
            <person name="Zhu A."/>
            <person name="Guo F."/>
            <person name="Chen W."/>
            <person name="Ni D."/>
            <person name="Usadel B."/>
            <person name="Fernie A.R."/>
            <person name="Wen W."/>
        </authorList>
    </citation>
    <scope>NUCLEOTIDE SEQUENCE [LARGE SCALE GENOMIC DNA]</scope>
    <source>
        <strain evidence="2">cv. G240</strain>
    </source>
</reference>
<evidence type="ECO:0000313" key="2">
    <source>
        <dbReference type="Proteomes" id="UP000593564"/>
    </source>
</evidence>
<name>A0A7J7G5A6_CAMSI</name>
<protein>
    <submittedName>
        <fullName evidence="1">Uncharacterized protein</fullName>
    </submittedName>
</protein>
<evidence type="ECO:0000313" key="1">
    <source>
        <dbReference type="EMBL" id="KAF5935922.1"/>
    </source>
</evidence>
<dbReference type="Proteomes" id="UP000593564">
    <property type="component" value="Unassembled WGS sequence"/>
</dbReference>